<accession>A0ABM3L2X4</accession>
<dbReference type="InterPro" id="IPR001938">
    <property type="entry name" value="Thaumatin"/>
</dbReference>
<proteinExistence type="inferred from homology"/>
<evidence type="ECO:0000313" key="2">
    <source>
        <dbReference type="Proteomes" id="UP001652600"/>
    </source>
</evidence>
<dbReference type="Proteomes" id="UP001652600">
    <property type="component" value="Chromosome 8"/>
</dbReference>
<evidence type="ECO:0000313" key="3">
    <source>
        <dbReference type="RefSeq" id="XP_050944389.1"/>
    </source>
</evidence>
<feature type="non-terminal residue" evidence="3">
    <location>
        <position position="1"/>
    </location>
</feature>
<dbReference type="InterPro" id="IPR037176">
    <property type="entry name" value="Osmotin/thaumatin-like_sf"/>
</dbReference>
<evidence type="ECO:0000256" key="1">
    <source>
        <dbReference type="ARBA" id="ARBA00010607"/>
    </source>
</evidence>
<dbReference type="RefSeq" id="XP_050944389.1">
    <property type="nucleotide sequence ID" value="XM_051088432.1"/>
</dbReference>
<dbReference type="PANTHER" id="PTHR31048">
    <property type="entry name" value="OS03G0233200 PROTEIN"/>
    <property type="match status" value="1"/>
</dbReference>
<dbReference type="Gene3D" id="2.60.110.10">
    <property type="entry name" value="Thaumatin"/>
    <property type="match status" value="1"/>
</dbReference>
<reference evidence="3" key="1">
    <citation type="submission" date="2025-08" db="UniProtKB">
        <authorList>
            <consortium name="RefSeq"/>
        </authorList>
    </citation>
    <scope>IDENTIFICATION</scope>
    <source>
        <tissue evidence="3">Stem</tissue>
    </source>
</reference>
<organism evidence="2 3">
    <name type="scientific">Cucumis melo</name>
    <name type="common">Muskmelon</name>
    <dbReference type="NCBI Taxonomy" id="3656"/>
    <lineage>
        <taxon>Eukaryota</taxon>
        <taxon>Viridiplantae</taxon>
        <taxon>Streptophyta</taxon>
        <taxon>Embryophyta</taxon>
        <taxon>Tracheophyta</taxon>
        <taxon>Spermatophyta</taxon>
        <taxon>Magnoliopsida</taxon>
        <taxon>eudicotyledons</taxon>
        <taxon>Gunneridae</taxon>
        <taxon>Pentapetalae</taxon>
        <taxon>rosids</taxon>
        <taxon>fabids</taxon>
        <taxon>Cucurbitales</taxon>
        <taxon>Cucurbitaceae</taxon>
        <taxon>Benincaseae</taxon>
        <taxon>Cucumis</taxon>
    </lineage>
</organism>
<protein>
    <submittedName>
        <fullName evidence="3">LOW QUALITY PROTEIN: thaumatin-like protein 1</fullName>
    </submittedName>
</protein>
<comment type="similarity">
    <text evidence="1">Belongs to the thaumatin family.</text>
</comment>
<keyword evidence="2" id="KW-1185">Reference proteome</keyword>
<gene>
    <name evidence="3" type="primary">LOC127150562</name>
</gene>
<sequence>LIEFTIAPNGGQDFFDISLVDGFNFPVGVTPIGGSGDCQTVLCQEDVNVVCPPELAVTSQDGAVIACRSACMAFNQPEYCCSGDHSWPETCPPTDYSRIFKNQCPQAYSYAYDDKTITFTCMGGADYAIIFCPN</sequence>
<dbReference type="SMART" id="SM00205">
    <property type="entry name" value="THN"/>
    <property type="match status" value="1"/>
</dbReference>
<dbReference type="PIRSF" id="PIRSF002703">
    <property type="entry name" value="Thaumatin"/>
    <property type="match status" value="1"/>
</dbReference>
<dbReference type="PROSITE" id="PS51367">
    <property type="entry name" value="THAUMATIN_2"/>
    <property type="match status" value="1"/>
</dbReference>
<name>A0ABM3L2X4_CUCME</name>
<dbReference type="GeneID" id="127150562"/>
<dbReference type="SUPFAM" id="SSF49870">
    <property type="entry name" value="Osmotin, thaumatin-like protein"/>
    <property type="match status" value="1"/>
</dbReference>
<dbReference type="PRINTS" id="PR00347">
    <property type="entry name" value="THAUMATIN"/>
</dbReference>
<dbReference type="Pfam" id="PF00314">
    <property type="entry name" value="Thaumatin"/>
    <property type="match status" value="1"/>
</dbReference>